<dbReference type="RefSeq" id="WP_030733701.1">
    <property type="nucleotide sequence ID" value="NZ_CP009922.3"/>
</dbReference>
<evidence type="ECO:0000256" key="3">
    <source>
        <dbReference type="ARBA" id="ARBA00022801"/>
    </source>
</evidence>
<keyword evidence="4 6" id="KW-0648">Protein biosynthesis</keyword>
<keyword evidence="2 6" id="KW-0479">Metal-binding</keyword>
<evidence type="ECO:0000313" key="8">
    <source>
        <dbReference type="Proteomes" id="UP000034034"/>
    </source>
</evidence>
<feature type="binding site" evidence="6">
    <location>
        <position position="148"/>
    </location>
    <ligand>
        <name>Fe cation</name>
        <dbReference type="ChEBI" id="CHEBI:24875"/>
    </ligand>
</feature>
<dbReference type="Gene3D" id="3.90.45.10">
    <property type="entry name" value="Peptide deformylase"/>
    <property type="match status" value="1"/>
</dbReference>
<dbReference type="PATRIC" id="fig|408015.6.peg.4303"/>
<organism evidence="7 8">
    <name type="scientific">Streptomyces xiamenensis</name>
    <dbReference type="NCBI Taxonomy" id="408015"/>
    <lineage>
        <taxon>Bacteria</taxon>
        <taxon>Bacillati</taxon>
        <taxon>Actinomycetota</taxon>
        <taxon>Actinomycetes</taxon>
        <taxon>Kitasatosporales</taxon>
        <taxon>Streptomycetaceae</taxon>
        <taxon>Streptomyces</taxon>
    </lineage>
</organism>
<dbReference type="HAMAP" id="MF_00163">
    <property type="entry name" value="Pep_deformylase"/>
    <property type="match status" value="1"/>
</dbReference>
<keyword evidence="5 6" id="KW-0408">Iron</keyword>
<dbReference type="NCBIfam" id="NF001159">
    <property type="entry name" value="PRK00150.1-3"/>
    <property type="match status" value="1"/>
</dbReference>
<dbReference type="GO" id="GO:0046872">
    <property type="term" value="F:metal ion binding"/>
    <property type="evidence" value="ECO:0007669"/>
    <property type="project" value="UniProtKB-KW"/>
</dbReference>
<dbReference type="CDD" id="cd00487">
    <property type="entry name" value="Pep_deformylase"/>
    <property type="match status" value="1"/>
</dbReference>
<dbReference type="HOGENOM" id="CLU_061901_1_0_11"/>
<evidence type="ECO:0000256" key="6">
    <source>
        <dbReference type="HAMAP-Rule" id="MF_00163"/>
    </source>
</evidence>
<comment type="cofactor">
    <cofactor evidence="6">
        <name>Fe(2+)</name>
        <dbReference type="ChEBI" id="CHEBI:29033"/>
    </cofactor>
    <text evidence="6">Binds 1 Fe(2+) ion.</text>
</comment>
<evidence type="ECO:0000256" key="2">
    <source>
        <dbReference type="ARBA" id="ARBA00022723"/>
    </source>
</evidence>
<dbReference type="STRING" id="408015.SXIM_42490"/>
<feature type="active site" evidence="6">
    <location>
        <position position="145"/>
    </location>
</feature>
<dbReference type="InterPro" id="IPR036821">
    <property type="entry name" value="Peptide_deformylase_sf"/>
</dbReference>
<feature type="binding site" evidence="6">
    <location>
        <position position="144"/>
    </location>
    <ligand>
        <name>Fe cation</name>
        <dbReference type="ChEBI" id="CHEBI:24875"/>
    </ligand>
</feature>
<dbReference type="InterPro" id="IPR023635">
    <property type="entry name" value="Peptide_deformylase"/>
</dbReference>
<evidence type="ECO:0000256" key="1">
    <source>
        <dbReference type="ARBA" id="ARBA00010759"/>
    </source>
</evidence>
<dbReference type="Pfam" id="PF01327">
    <property type="entry name" value="Pep_deformylase"/>
    <property type="match status" value="1"/>
</dbReference>
<dbReference type="KEGG" id="sxi:SXIM_42490"/>
<dbReference type="GO" id="GO:0006412">
    <property type="term" value="P:translation"/>
    <property type="evidence" value="ECO:0007669"/>
    <property type="project" value="UniProtKB-UniRule"/>
</dbReference>
<dbReference type="AlphaFoldDB" id="A0A0F7FY33"/>
<protein>
    <recommendedName>
        <fullName evidence="6">Peptide deformylase</fullName>
        <shortName evidence="6">PDF</shortName>
        <ecNumber evidence="6">3.5.1.88</ecNumber>
    </recommendedName>
    <alternativeName>
        <fullName evidence="6">Polypeptide deformylase</fullName>
    </alternativeName>
</protein>
<dbReference type="EMBL" id="CP009922">
    <property type="protein sequence ID" value="AKG45633.1"/>
    <property type="molecule type" value="Genomic_DNA"/>
</dbReference>
<evidence type="ECO:0000256" key="4">
    <source>
        <dbReference type="ARBA" id="ARBA00022917"/>
    </source>
</evidence>
<keyword evidence="3 6" id="KW-0378">Hydrolase</keyword>
<dbReference type="EC" id="3.5.1.88" evidence="6"/>
<proteinExistence type="inferred from homology"/>
<reference evidence="7" key="1">
    <citation type="submission" date="2019-08" db="EMBL/GenBank/DDBJ databases">
        <title>Complete genome sequence of a mangrove-derived Streptomyces xiamenensis.</title>
        <authorList>
            <person name="Xu J."/>
        </authorList>
    </citation>
    <scope>NUCLEOTIDE SEQUENCE</scope>
    <source>
        <strain evidence="7">318</strain>
    </source>
</reference>
<dbReference type="PANTHER" id="PTHR10458:SF2">
    <property type="entry name" value="PEPTIDE DEFORMYLASE, MITOCHONDRIAL"/>
    <property type="match status" value="1"/>
</dbReference>
<accession>A0A0F7FY33</accession>
<feature type="binding site" evidence="6">
    <location>
        <position position="102"/>
    </location>
    <ligand>
        <name>Fe cation</name>
        <dbReference type="ChEBI" id="CHEBI:24875"/>
    </ligand>
</feature>
<comment type="function">
    <text evidence="6">Removes the formyl group from the N-terminal Met of newly synthesized proteins. Requires at least a dipeptide for an efficient rate of reaction. N-terminal L-methionine is a prerequisite for activity but the enzyme has broad specificity at other positions.</text>
</comment>
<evidence type="ECO:0000256" key="5">
    <source>
        <dbReference type="ARBA" id="ARBA00023004"/>
    </source>
</evidence>
<gene>
    <name evidence="6" type="primary">def</name>
    <name evidence="7" type="ORF">SXIM_42490</name>
</gene>
<comment type="catalytic activity">
    <reaction evidence="6">
        <text>N-terminal N-formyl-L-methionyl-[peptide] + H2O = N-terminal L-methionyl-[peptide] + formate</text>
        <dbReference type="Rhea" id="RHEA:24420"/>
        <dbReference type="Rhea" id="RHEA-COMP:10639"/>
        <dbReference type="Rhea" id="RHEA-COMP:10640"/>
        <dbReference type="ChEBI" id="CHEBI:15377"/>
        <dbReference type="ChEBI" id="CHEBI:15740"/>
        <dbReference type="ChEBI" id="CHEBI:49298"/>
        <dbReference type="ChEBI" id="CHEBI:64731"/>
        <dbReference type="EC" id="3.5.1.88"/>
    </reaction>
</comment>
<dbReference type="PIRSF" id="PIRSF004749">
    <property type="entry name" value="Pep_def"/>
    <property type="match status" value="1"/>
</dbReference>
<dbReference type="PANTHER" id="PTHR10458">
    <property type="entry name" value="PEPTIDE DEFORMYLASE"/>
    <property type="match status" value="1"/>
</dbReference>
<dbReference type="NCBIfam" id="TIGR00079">
    <property type="entry name" value="pept_deformyl"/>
    <property type="match status" value="1"/>
</dbReference>
<dbReference type="FunFam" id="3.90.45.10:FF:000004">
    <property type="entry name" value="Peptide deformylase"/>
    <property type="match status" value="1"/>
</dbReference>
<dbReference type="SUPFAM" id="SSF56420">
    <property type="entry name" value="Peptide deformylase"/>
    <property type="match status" value="1"/>
</dbReference>
<keyword evidence="8" id="KW-1185">Reference proteome</keyword>
<dbReference type="Proteomes" id="UP000034034">
    <property type="component" value="Chromosome"/>
</dbReference>
<name>A0A0F7FY33_9ACTN</name>
<dbReference type="GO" id="GO:0042586">
    <property type="term" value="F:peptide deformylase activity"/>
    <property type="evidence" value="ECO:0007669"/>
    <property type="project" value="UniProtKB-UniRule"/>
</dbReference>
<sequence length="201" mass="22747">MTGTTVRRITVLGEEILRRECREAGPEFGTPELSRLIEDMYATLAVAEGAGLAANQVGVDLRLFIWDMEDEWGTRHRGHLLNPVLAPLPAARRRLAEEPEGCLSVPGPYMTVARPDLAVVHGRDRDGEPLTVEGHGYFARCLQHESDHLSGRLYVDRLSQRERKRALRAMEEQREGVFARRAAREEAWRAEGRTREGRTHT</sequence>
<evidence type="ECO:0000313" key="7">
    <source>
        <dbReference type="EMBL" id="AKG45633.1"/>
    </source>
</evidence>
<comment type="similarity">
    <text evidence="1 6">Belongs to the polypeptide deformylase family.</text>
</comment>
<dbReference type="PRINTS" id="PR01576">
    <property type="entry name" value="PDEFORMYLASE"/>
</dbReference>